<dbReference type="Proteomes" id="UP000188320">
    <property type="component" value="Unassembled WGS sequence"/>
</dbReference>
<reference evidence="3" key="1">
    <citation type="submission" date="2017-01" db="EMBL/GenBank/DDBJ databases">
        <authorList>
            <person name="Wang Y."/>
            <person name="White M."/>
            <person name="Kvist S."/>
            <person name="Moncalvo J.-M."/>
        </authorList>
    </citation>
    <scope>NUCLEOTIDE SEQUENCE [LARGE SCALE GENOMIC DNA]</scope>
    <source>
        <strain evidence="3">COL-18-3</strain>
    </source>
</reference>
<feature type="compositionally biased region" description="Basic and acidic residues" evidence="1">
    <location>
        <begin position="99"/>
        <end position="115"/>
    </location>
</feature>
<dbReference type="AlphaFoldDB" id="A0A1R1PTA4"/>
<feature type="region of interest" description="Disordered" evidence="1">
    <location>
        <begin position="79"/>
        <end position="131"/>
    </location>
</feature>
<feature type="compositionally biased region" description="Basic and acidic residues" evidence="1">
    <location>
        <begin position="1"/>
        <end position="10"/>
    </location>
</feature>
<comment type="caution">
    <text evidence="2">The sequence shown here is derived from an EMBL/GenBank/DDBJ whole genome shotgun (WGS) entry which is preliminary data.</text>
</comment>
<sequence>MELDKGENRRGMSSANSGPVHDKQEELVTEEDAMKRIWANHFGDLAKDYTGNSRDPTKWNIMNFVHQADVKATGSQTKLEAGTGIGGTDLTVSTSGIRNGKEDIRQRRNSNEVEHQYCSTGAQKGGPHRPK</sequence>
<accession>A0A1R1PTA4</accession>
<name>A0A1R1PTA4_ZANCU</name>
<gene>
    <name evidence="2" type="ORF">AX774_g2289</name>
</gene>
<evidence type="ECO:0000313" key="3">
    <source>
        <dbReference type="Proteomes" id="UP000188320"/>
    </source>
</evidence>
<keyword evidence="3" id="KW-1185">Reference proteome</keyword>
<feature type="region of interest" description="Disordered" evidence="1">
    <location>
        <begin position="1"/>
        <end position="29"/>
    </location>
</feature>
<organism evidence="2 3">
    <name type="scientific">Zancudomyces culisetae</name>
    <name type="common">Gut fungus</name>
    <name type="synonym">Smittium culisetae</name>
    <dbReference type="NCBI Taxonomy" id="1213189"/>
    <lineage>
        <taxon>Eukaryota</taxon>
        <taxon>Fungi</taxon>
        <taxon>Fungi incertae sedis</taxon>
        <taxon>Zoopagomycota</taxon>
        <taxon>Kickxellomycotina</taxon>
        <taxon>Harpellomycetes</taxon>
        <taxon>Harpellales</taxon>
        <taxon>Legeriomycetaceae</taxon>
        <taxon>Zancudomyces</taxon>
    </lineage>
</organism>
<evidence type="ECO:0000256" key="1">
    <source>
        <dbReference type="SAM" id="MobiDB-lite"/>
    </source>
</evidence>
<dbReference type="OrthoDB" id="5543323at2759"/>
<protein>
    <submittedName>
        <fullName evidence="2">Uncharacterized protein</fullName>
    </submittedName>
</protein>
<proteinExistence type="predicted"/>
<dbReference type="EMBL" id="LSSK01000239">
    <property type="protein sequence ID" value="OMH84198.1"/>
    <property type="molecule type" value="Genomic_DNA"/>
</dbReference>
<evidence type="ECO:0000313" key="2">
    <source>
        <dbReference type="EMBL" id="OMH84198.1"/>
    </source>
</evidence>